<protein>
    <submittedName>
        <fullName evidence="1">Uncharacterized protein</fullName>
    </submittedName>
</protein>
<reference evidence="2" key="1">
    <citation type="submission" date="2014-04" db="EMBL/GenBank/DDBJ databases">
        <title>Evolutionary Origins and Diversification of the Mycorrhizal Mutualists.</title>
        <authorList>
            <consortium name="DOE Joint Genome Institute"/>
            <consortium name="Mycorrhizal Genomics Consortium"/>
            <person name="Kohler A."/>
            <person name="Kuo A."/>
            <person name="Nagy L.G."/>
            <person name="Floudas D."/>
            <person name="Copeland A."/>
            <person name="Barry K.W."/>
            <person name="Cichocki N."/>
            <person name="Veneault-Fourrey C."/>
            <person name="LaButti K."/>
            <person name="Lindquist E.A."/>
            <person name="Lipzen A."/>
            <person name="Lundell T."/>
            <person name="Morin E."/>
            <person name="Murat C."/>
            <person name="Riley R."/>
            <person name="Ohm R."/>
            <person name="Sun H."/>
            <person name="Tunlid A."/>
            <person name="Henrissat B."/>
            <person name="Grigoriev I.V."/>
            <person name="Hibbett D.S."/>
            <person name="Martin F."/>
        </authorList>
    </citation>
    <scope>NUCLEOTIDE SEQUENCE [LARGE SCALE GENOMIC DNA]</scope>
    <source>
        <strain evidence="2">FD-334 SS-4</strain>
    </source>
</reference>
<sequence>MKYNKSAKTRSSEIDIRLERDGASSDDTLDILLLEPEGSYTAQSVLNQMSLMCSGGFNIEERIALRETVFRCIIEKVRSTYFKKTKLITTS</sequence>
<dbReference type="Proteomes" id="UP000054270">
    <property type="component" value="Unassembled WGS sequence"/>
</dbReference>
<gene>
    <name evidence="1" type="ORF">HYPSUDRAFT_458569</name>
</gene>
<evidence type="ECO:0000313" key="2">
    <source>
        <dbReference type="Proteomes" id="UP000054270"/>
    </source>
</evidence>
<proteinExistence type="predicted"/>
<organism evidence="1 2">
    <name type="scientific">Hypholoma sublateritium (strain FD-334 SS-4)</name>
    <dbReference type="NCBI Taxonomy" id="945553"/>
    <lineage>
        <taxon>Eukaryota</taxon>
        <taxon>Fungi</taxon>
        <taxon>Dikarya</taxon>
        <taxon>Basidiomycota</taxon>
        <taxon>Agaricomycotina</taxon>
        <taxon>Agaricomycetes</taxon>
        <taxon>Agaricomycetidae</taxon>
        <taxon>Agaricales</taxon>
        <taxon>Agaricineae</taxon>
        <taxon>Strophariaceae</taxon>
        <taxon>Hypholoma</taxon>
    </lineage>
</organism>
<dbReference type="AlphaFoldDB" id="A0A0D2P0U2"/>
<name>A0A0D2P0U2_HYPSF</name>
<dbReference type="EMBL" id="KN817687">
    <property type="protein sequence ID" value="KJA14265.1"/>
    <property type="molecule type" value="Genomic_DNA"/>
</dbReference>
<accession>A0A0D2P0U2</accession>
<evidence type="ECO:0000313" key="1">
    <source>
        <dbReference type="EMBL" id="KJA14265.1"/>
    </source>
</evidence>
<keyword evidence="2" id="KW-1185">Reference proteome</keyword>